<feature type="signal peptide" evidence="3">
    <location>
        <begin position="1"/>
        <end position="30"/>
    </location>
</feature>
<evidence type="ECO:0000313" key="6">
    <source>
        <dbReference type="Proteomes" id="UP001271723"/>
    </source>
</evidence>
<dbReference type="Pfam" id="PF06597">
    <property type="entry name" value="Clostridium_P47"/>
    <property type="match status" value="1"/>
</dbReference>
<evidence type="ECO:0000256" key="2">
    <source>
        <dbReference type="ARBA" id="ARBA00035010"/>
    </source>
</evidence>
<dbReference type="EMBL" id="JARAVY010000003">
    <property type="protein sequence ID" value="MDX2908989.1"/>
    <property type="molecule type" value="Genomic_DNA"/>
</dbReference>
<gene>
    <name evidence="5" type="ORF">PV517_09795</name>
</gene>
<sequence length="542" mass="58117">MDRSALTRRGALSAAFGSAAALAVPATAQAATAPEAAVGTSALLPAVPRGKRLHLSYADADSTTARKASARKASARLGDTPPTDDFSTFGWDTVSVIALTDVNNAIAKYGTSPSAWDGTVPGTKFSPPVVLNGQFDPWTLATGGTGGGEVVMRIPFGADLGVGNRGDETVYGIRGGTATVEVDLAFDPERNLRVDTQPDTEKPLAVITHLEFVSPPAGGLEPGEHDWLVMTLTQLLDQWLNDPTHLAAFEHVFTAIDINSAESMGNLAWLLPTHTDYAYFNGTNDDDSFLGVLCMTEKRDPGRAPQELAPGAMVVGQERWSGLTVSKDRFMNKMLLPGLRRHFPGVDIGINDSGAFTAASEFRMDKLVVDGNSYQPVATEFTVSVDYDRITTNMQLLVPVNSHISGHAWIEYAIQPTLGKNSQGEACLTYEVIQQNIQHWVVTDGVIGEFELWLAKVADGIDGILRAAMNGLGLKFLAGMVSFPFDSLEDWDADEALDHLPTADAFAQQATLPIAWKNADVLRPAQVRLHNGALQIFGPTFP</sequence>
<name>A0ABU4KZU4_9ACTN</name>
<evidence type="ECO:0000259" key="4">
    <source>
        <dbReference type="Pfam" id="PF06597"/>
    </source>
</evidence>
<keyword evidence="3" id="KW-0732">Signal</keyword>
<proteinExistence type="inferred from homology"/>
<dbReference type="PROSITE" id="PS51318">
    <property type="entry name" value="TAT"/>
    <property type="match status" value="1"/>
</dbReference>
<dbReference type="Proteomes" id="UP001271723">
    <property type="component" value="Unassembled WGS sequence"/>
</dbReference>
<organism evidence="5 6">
    <name type="scientific">Streptomyces griseiscabiei</name>
    <dbReference type="NCBI Taxonomy" id="2993540"/>
    <lineage>
        <taxon>Bacteria</taxon>
        <taxon>Bacillati</taxon>
        <taxon>Actinomycetota</taxon>
        <taxon>Actinomycetes</taxon>
        <taxon>Kitasatosporales</taxon>
        <taxon>Streptomycetaceae</taxon>
        <taxon>Streptomyces</taxon>
    </lineage>
</organism>
<accession>A0ABU4KZU4</accession>
<evidence type="ECO:0000256" key="1">
    <source>
        <dbReference type="ARBA" id="ARBA00023026"/>
    </source>
</evidence>
<dbReference type="InterPro" id="IPR010567">
    <property type="entry name" value="OrfX2/OrfX3/P47"/>
</dbReference>
<evidence type="ECO:0000313" key="5">
    <source>
        <dbReference type="EMBL" id="MDX2908989.1"/>
    </source>
</evidence>
<feature type="domain" description="Protein OrfX2/OrfX3/P47" evidence="4">
    <location>
        <begin position="88"/>
        <end position="538"/>
    </location>
</feature>
<evidence type="ECO:0000256" key="3">
    <source>
        <dbReference type="SAM" id="SignalP"/>
    </source>
</evidence>
<keyword evidence="6" id="KW-1185">Reference proteome</keyword>
<comment type="caution">
    <text evidence="5">The sequence shown here is derived from an EMBL/GenBank/DDBJ whole genome shotgun (WGS) entry which is preliminary data.</text>
</comment>
<reference evidence="5 6" key="1">
    <citation type="journal article" date="2023" name="Microb. Genom.">
        <title>Mesoterricola silvestris gen. nov., sp. nov., Mesoterricola sediminis sp. nov., Geothrix oryzae sp. nov., Geothrix edaphica sp. nov., Geothrix rubra sp. nov., and Geothrix limicola sp. nov., six novel members of Acidobacteriota isolated from soils.</title>
        <authorList>
            <person name="Weisberg A.J."/>
            <person name="Pearce E."/>
            <person name="Kramer C.G."/>
            <person name="Chang J.H."/>
            <person name="Clarke C.R."/>
        </authorList>
    </citation>
    <scope>NUCLEOTIDE SEQUENCE [LARGE SCALE GENOMIC DNA]</scope>
    <source>
        <strain evidence="5 6">NRRL_B-2795</strain>
    </source>
</reference>
<dbReference type="InterPro" id="IPR006311">
    <property type="entry name" value="TAT_signal"/>
</dbReference>
<keyword evidence="1" id="KW-0843">Virulence</keyword>
<feature type="chain" id="PRO_5046905107" evidence="3">
    <location>
        <begin position="31"/>
        <end position="542"/>
    </location>
</feature>
<comment type="similarity">
    <text evidence="2">Belongs to the TULIP P47 family.</text>
</comment>
<dbReference type="RefSeq" id="WP_267298971.1">
    <property type="nucleotide sequence ID" value="NZ_JAGJBZ010000001.1"/>
</dbReference>
<protein>
    <submittedName>
        <fullName evidence="5">TULIP family P47-like protein</fullName>
    </submittedName>
</protein>